<dbReference type="SUPFAM" id="SSF140376">
    <property type="entry name" value="ChaB-like"/>
    <property type="match status" value="1"/>
</dbReference>
<feature type="compositionally biased region" description="Basic residues" evidence="1">
    <location>
        <begin position="174"/>
        <end position="186"/>
    </location>
</feature>
<feature type="compositionally biased region" description="Acidic residues" evidence="1">
    <location>
        <begin position="194"/>
        <end position="219"/>
    </location>
</feature>
<dbReference type="InterPro" id="IPR009317">
    <property type="entry name" value="ChaB"/>
</dbReference>
<evidence type="ECO:0000313" key="2">
    <source>
        <dbReference type="EMBL" id="QNH90770.1"/>
    </source>
</evidence>
<evidence type="ECO:0000256" key="1">
    <source>
        <dbReference type="SAM" id="MobiDB-lite"/>
    </source>
</evidence>
<organism evidence="2">
    <name type="scientific">Mamestra configurata nucleopolyhedrovirus B</name>
    <dbReference type="NCBI Taxonomy" id="204440"/>
    <lineage>
        <taxon>Viruses</taxon>
        <taxon>Viruses incertae sedis</taxon>
        <taxon>Naldaviricetes</taxon>
        <taxon>Lefavirales</taxon>
        <taxon>Baculoviridae</taxon>
        <taxon>Alphabaculovirus</taxon>
        <taxon>Alphabaculovirus sp. 'altermaconfiguratae'</taxon>
    </lineage>
</organism>
<accession>A0A7G7Y8S4</accession>
<dbReference type="Pfam" id="PF06150">
    <property type="entry name" value="ChaB"/>
    <property type="match status" value="1"/>
</dbReference>
<protein>
    <submittedName>
        <fullName evidence="2">ChaB-like protein</fullName>
    </submittedName>
</protein>
<feature type="region of interest" description="Disordered" evidence="1">
    <location>
        <begin position="140"/>
        <end position="233"/>
    </location>
</feature>
<sequence length="233" mass="26520">MKNIIRTPPPTSWHGRRFDESTLNTIIHGCRVLTQTRTTPPLRTKPPTPTTTTTMTLSTCTNISVKMFHLNESFYKQEMPARAKRLFVRTFNKYHKLDGGDEEVALHMARQAVDREYVMLNNHWIPKTAAEEIVRHDIDEDSLSESEGSPVTVVAPPKQKQRRQQQKQTASHKTASHKTVSHKRSVYRQLSESSENDNDDDGDISTDDEDATSESDADDVGSQSHMKSKLLFK</sequence>
<name>A0A7G7Y8S4_9ABAC</name>
<reference evidence="2" key="1">
    <citation type="submission" date="2019-08" db="EMBL/GenBank/DDBJ databases">
        <title>Alphabaculovirus isolates infecting Mamestra configurata in North America.</title>
        <authorList>
            <person name="Erlandson M.A."/>
            <person name="Baldwin D."/>
            <person name="Theilmann D.A."/>
        </authorList>
    </citation>
    <scope>NUCLEOTIDE SEQUENCE</scope>
    <source>
        <strain evidence="2">SK256</strain>
    </source>
</reference>
<dbReference type="InterPro" id="IPR037205">
    <property type="entry name" value="ChaB_sf"/>
</dbReference>
<proteinExistence type="predicted"/>
<dbReference type="EMBL" id="MN337871">
    <property type="protein sequence ID" value="QNH90770.1"/>
    <property type="molecule type" value="Genomic_DNA"/>
</dbReference>